<name>A0A0E3ND65_METTT</name>
<dbReference type="Proteomes" id="UP000066529">
    <property type="component" value="Chromosome"/>
</dbReference>
<organism evidence="1 2">
    <name type="scientific">Methanosarcina thermophila (strain ATCC 43570 / DSM 1825 / OCM 12 / VKM B-1830 / TM-1)</name>
    <dbReference type="NCBI Taxonomy" id="523844"/>
    <lineage>
        <taxon>Archaea</taxon>
        <taxon>Methanobacteriati</taxon>
        <taxon>Methanobacteriota</taxon>
        <taxon>Stenosarchaea group</taxon>
        <taxon>Methanomicrobia</taxon>
        <taxon>Methanosarcinales</taxon>
        <taxon>Methanosarcinaceae</taxon>
        <taxon>Methanosarcina</taxon>
    </lineage>
</organism>
<dbReference type="PATRIC" id="fig|523844.20.peg.1611"/>
<evidence type="ECO:0000313" key="1">
    <source>
        <dbReference type="EMBL" id="AKB13033.1"/>
    </source>
</evidence>
<gene>
    <name evidence="1" type="ORF">MSTHT_1275</name>
</gene>
<dbReference type="OrthoDB" id="131404at2157"/>
<protein>
    <submittedName>
        <fullName evidence="1">Uncharacterized protein</fullName>
    </submittedName>
</protein>
<dbReference type="RefSeq" id="WP_048167116.1">
    <property type="nucleotide sequence ID" value="NZ_CP009501.1"/>
</dbReference>
<proteinExistence type="predicted"/>
<dbReference type="AlphaFoldDB" id="A0A0E3ND65"/>
<dbReference type="GeneID" id="41603374"/>
<evidence type="ECO:0000313" key="2">
    <source>
        <dbReference type="Proteomes" id="UP000066529"/>
    </source>
</evidence>
<dbReference type="KEGG" id="mthr:MSTHT_1275"/>
<dbReference type="EMBL" id="CP009501">
    <property type="protein sequence ID" value="AKB13033.1"/>
    <property type="molecule type" value="Genomic_DNA"/>
</dbReference>
<dbReference type="HOGENOM" id="CLU_117486_0_0_2"/>
<accession>A0A0E3ND65</accession>
<sequence length="191" mass="21137">MECKNVIQDVICRIKAMKGVEDTYVLSEEDKEKILELEKKAEGAVLMGLGVGDNQGIKEVFKRQIIIAFTTNMDYVWPEGPNVVLMQYGEKIGEDIYDSKKLEECKKCEDMLVMGNLVIYKNAVPKPGSVKKEPITVVLPPQRCQDVECVEGVTNVVLASPSTPSDEYIRSLMGLKPAAGLGTFIIGFDLC</sequence>
<reference evidence="1 2" key="1">
    <citation type="submission" date="2014-07" db="EMBL/GenBank/DDBJ databases">
        <title>Methanogenic archaea and the global carbon cycle.</title>
        <authorList>
            <person name="Henriksen J.R."/>
            <person name="Luke J."/>
            <person name="Reinhart S."/>
            <person name="Benedict M.N."/>
            <person name="Youngblut N.D."/>
            <person name="Metcalf M.E."/>
            <person name="Whitaker R.J."/>
            <person name="Metcalf W.W."/>
        </authorList>
    </citation>
    <scope>NUCLEOTIDE SEQUENCE [LARGE SCALE GENOMIC DNA]</scope>
    <source>
        <strain evidence="2">ATCC 43570 / DSM 1825 / OCM 12 / VKM B-1830 / TM-1</strain>
    </source>
</reference>